<dbReference type="Proteomes" id="UP000002630">
    <property type="component" value="Unassembled WGS sequence"/>
</dbReference>
<evidence type="ECO:0000256" key="12">
    <source>
        <dbReference type="RuleBase" id="RU000508"/>
    </source>
</evidence>
<dbReference type="GO" id="GO:0042132">
    <property type="term" value="F:fructose 1,6-bisphosphate 1-phosphatase activity"/>
    <property type="evidence" value="ECO:0007669"/>
    <property type="project" value="UniProtKB-EC"/>
</dbReference>
<dbReference type="PANTHER" id="PTHR11556:SF1">
    <property type="entry name" value="FRUCTOSE-BISPHOSPHATASE"/>
    <property type="match status" value="1"/>
</dbReference>
<evidence type="ECO:0000256" key="10">
    <source>
        <dbReference type="ARBA" id="ARBA00024331"/>
    </source>
</evidence>
<dbReference type="GO" id="GO:0006002">
    <property type="term" value="P:fructose 6-phosphate metabolic process"/>
    <property type="evidence" value="ECO:0007669"/>
    <property type="project" value="TreeGrafter"/>
</dbReference>
<keyword evidence="7 12" id="KW-0378">Hydrolase</keyword>
<dbReference type="InterPro" id="IPR020548">
    <property type="entry name" value="Fructose_bisphosphatase_AS"/>
</dbReference>
<dbReference type="GO" id="GO:0046872">
    <property type="term" value="F:metal ion binding"/>
    <property type="evidence" value="ECO:0007669"/>
    <property type="project" value="UniProtKB-KW"/>
</dbReference>
<accession>D8LLS2</accession>
<evidence type="ECO:0000256" key="6">
    <source>
        <dbReference type="ARBA" id="ARBA00022723"/>
    </source>
</evidence>
<dbReference type="GO" id="GO:0006000">
    <property type="term" value="P:fructose metabolic process"/>
    <property type="evidence" value="ECO:0007669"/>
    <property type="project" value="TreeGrafter"/>
</dbReference>
<name>D8LLS2_ECTSI</name>
<evidence type="ECO:0000259" key="13">
    <source>
        <dbReference type="Pfam" id="PF00316"/>
    </source>
</evidence>
<dbReference type="Gene3D" id="3.30.540.10">
    <property type="entry name" value="Fructose-1,6-Bisphosphatase, subunit A, domain 1"/>
    <property type="match status" value="1"/>
</dbReference>
<evidence type="ECO:0000256" key="11">
    <source>
        <dbReference type="ARBA" id="ARBA00032973"/>
    </source>
</evidence>
<dbReference type="PIRSF" id="PIRSF000904">
    <property type="entry name" value="FBPtase_SBPase"/>
    <property type="match status" value="1"/>
</dbReference>
<protein>
    <recommendedName>
        <fullName evidence="5">fructose-bisphosphatase</fullName>
        <ecNumber evidence="5">3.1.3.11</ecNumber>
    </recommendedName>
    <alternativeName>
        <fullName evidence="11">D-fructose-1,6-bisphosphate 1-phosphohydrolase</fullName>
    </alternativeName>
</protein>
<evidence type="ECO:0000313" key="16">
    <source>
        <dbReference type="Proteomes" id="UP000002630"/>
    </source>
</evidence>
<dbReference type="Gene3D" id="3.40.190.80">
    <property type="match status" value="1"/>
</dbReference>
<evidence type="ECO:0000256" key="5">
    <source>
        <dbReference type="ARBA" id="ARBA00013093"/>
    </source>
</evidence>
<comment type="similarity">
    <text evidence="3 12">Belongs to the FBPase class 1 family.</text>
</comment>
<evidence type="ECO:0000256" key="3">
    <source>
        <dbReference type="ARBA" id="ARBA00010941"/>
    </source>
</evidence>
<feature type="domain" description="Fructose-1-6-bisphosphatase class I N-terminal" evidence="13">
    <location>
        <begin position="64"/>
        <end position="266"/>
    </location>
</feature>
<dbReference type="OrthoDB" id="10256725at2759"/>
<comment type="cofactor">
    <cofactor evidence="2">
        <name>Mg(2+)</name>
        <dbReference type="ChEBI" id="CHEBI:18420"/>
    </cofactor>
</comment>
<evidence type="ECO:0000313" key="15">
    <source>
        <dbReference type="EMBL" id="CBN74703.1"/>
    </source>
</evidence>
<dbReference type="GO" id="GO:0006094">
    <property type="term" value="P:gluconeogenesis"/>
    <property type="evidence" value="ECO:0007669"/>
    <property type="project" value="TreeGrafter"/>
</dbReference>
<dbReference type="NCBIfam" id="NF006778">
    <property type="entry name" value="PRK09293.1-1"/>
    <property type="match status" value="1"/>
</dbReference>
<proteinExistence type="inferred from homology"/>
<dbReference type="InterPro" id="IPR044015">
    <property type="entry name" value="FBPase_C_dom"/>
</dbReference>
<dbReference type="InterPro" id="IPR033391">
    <property type="entry name" value="FBPase_N"/>
</dbReference>
<gene>
    <name evidence="15" type="primary">FBP</name>
    <name evidence="15" type="ORF">Esi_0037_0138</name>
</gene>
<reference evidence="15 16" key="1">
    <citation type="journal article" date="2010" name="Nature">
        <title>The Ectocarpus genome and the independent evolution of multicellularity in brown algae.</title>
        <authorList>
            <person name="Cock J.M."/>
            <person name="Sterck L."/>
            <person name="Rouze P."/>
            <person name="Scornet D."/>
            <person name="Allen A.E."/>
            <person name="Amoutzias G."/>
            <person name="Anthouard V."/>
            <person name="Artiguenave F."/>
            <person name="Aury J.M."/>
            <person name="Badger J.H."/>
            <person name="Beszteri B."/>
            <person name="Billiau K."/>
            <person name="Bonnet E."/>
            <person name="Bothwell J.H."/>
            <person name="Bowler C."/>
            <person name="Boyen C."/>
            <person name="Brownlee C."/>
            <person name="Carrano C.J."/>
            <person name="Charrier B."/>
            <person name="Cho G.Y."/>
            <person name="Coelho S.M."/>
            <person name="Collen J."/>
            <person name="Corre E."/>
            <person name="Da Silva C."/>
            <person name="Delage L."/>
            <person name="Delaroque N."/>
            <person name="Dittami S.M."/>
            <person name="Doulbeau S."/>
            <person name="Elias M."/>
            <person name="Farnham G."/>
            <person name="Gachon C.M."/>
            <person name="Gschloessl B."/>
            <person name="Heesch S."/>
            <person name="Jabbari K."/>
            <person name="Jubin C."/>
            <person name="Kawai H."/>
            <person name="Kimura K."/>
            <person name="Kloareg B."/>
            <person name="Kupper F.C."/>
            <person name="Lang D."/>
            <person name="Le Bail A."/>
            <person name="Leblanc C."/>
            <person name="Lerouge P."/>
            <person name="Lohr M."/>
            <person name="Lopez P.J."/>
            <person name="Martens C."/>
            <person name="Maumus F."/>
            <person name="Michel G."/>
            <person name="Miranda-Saavedra D."/>
            <person name="Morales J."/>
            <person name="Moreau H."/>
            <person name="Motomura T."/>
            <person name="Nagasato C."/>
            <person name="Napoli C.A."/>
            <person name="Nelson D.R."/>
            <person name="Nyvall-Collen P."/>
            <person name="Peters A.F."/>
            <person name="Pommier C."/>
            <person name="Potin P."/>
            <person name="Poulain J."/>
            <person name="Quesneville H."/>
            <person name="Read B."/>
            <person name="Rensing S.A."/>
            <person name="Ritter A."/>
            <person name="Rousvoal S."/>
            <person name="Samanta M."/>
            <person name="Samson G."/>
            <person name="Schroeder D.C."/>
            <person name="Segurens B."/>
            <person name="Strittmatter M."/>
            <person name="Tonon T."/>
            <person name="Tregear J.W."/>
            <person name="Valentin K."/>
            <person name="von Dassow P."/>
            <person name="Yamagishi T."/>
            <person name="Van de Peer Y."/>
            <person name="Wincker P."/>
        </authorList>
    </citation>
    <scope>NUCLEOTIDE SEQUENCE [LARGE SCALE GENOMIC DNA]</scope>
    <source>
        <strain evidence="16">Ec32 / CCAP1310/4</strain>
    </source>
</reference>
<keyword evidence="8" id="KW-0460">Magnesium</keyword>
<keyword evidence="6" id="KW-0479">Metal-binding</keyword>
<dbReference type="eggNOG" id="KOG1458">
    <property type="taxonomic scope" value="Eukaryota"/>
</dbReference>
<dbReference type="InterPro" id="IPR028343">
    <property type="entry name" value="FBPtase"/>
</dbReference>
<evidence type="ECO:0000256" key="8">
    <source>
        <dbReference type="ARBA" id="ARBA00022842"/>
    </source>
</evidence>
<dbReference type="PIRSF" id="PIRSF500210">
    <property type="entry name" value="FBPtase"/>
    <property type="match status" value="1"/>
</dbReference>
<comment type="subunit">
    <text evidence="4">Homotetramer.</text>
</comment>
<dbReference type="PRINTS" id="PR00115">
    <property type="entry name" value="F16BPHPHTASE"/>
</dbReference>
<dbReference type="FunFam" id="3.30.540.10:FF:000019">
    <property type="entry name" value="Fructose-1,6-bisphosphatase, chloroplastic"/>
    <property type="match status" value="1"/>
</dbReference>
<dbReference type="STRING" id="2880.D8LLS2"/>
<dbReference type="HAMAP" id="MF_01855">
    <property type="entry name" value="FBPase_class1"/>
    <property type="match status" value="1"/>
</dbReference>
<comment type="catalytic activity">
    <reaction evidence="1">
        <text>beta-D-fructose 1,6-bisphosphate + H2O = beta-D-fructose 6-phosphate + phosphate</text>
        <dbReference type="Rhea" id="RHEA:11064"/>
        <dbReference type="ChEBI" id="CHEBI:15377"/>
        <dbReference type="ChEBI" id="CHEBI:32966"/>
        <dbReference type="ChEBI" id="CHEBI:43474"/>
        <dbReference type="ChEBI" id="CHEBI:57634"/>
        <dbReference type="EC" id="3.1.3.11"/>
    </reaction>
</comment>
<dbReference type="EC" id="3.1.3.11" evidence="5"/>
<dbReference type="InterPro" id="IPR000146">
    <property type="entry name" value="FBPase_class-1"/>
</dbReference>
<sequence length="406" mass="43420">MKVAYALASGAALVGTSDAFVAPAAVRSPLQQQRTSSRPNVVMAATAEKPATSKEAQAVPGGVMTLSRYMLDQARINTDYQDLEQLMGSIQYACKTIANLVSRAGISDLTGLQGDGGSVNVQGEEQKKLDVISNDVLKNALRSSGKLGVIASEEEDTPVLVEEAFNSKFVAVFDPLDGSSNIDAAISTGTIFGIFEETEECIVDDDADMDEASQVCLLNTLQPGGSLVAAGYCMYSSSTILVFTMGDGVNGFTLDPQIGEFVMTHPNIQVPKRGKIYSFNEANSPDWPENLQTYVTDLKNGDGESGEKYSSRYIGSMVGDVHRTLLYGGIFGYPGDINNPNGKLRLLYEGAPMAFICEQAGGMATTGTQRVMDINPEKVHQRVPTYLGSAEDVTELINALKKEKAE</sequence>
<organism evidence="15 16">
    <name type="scientific">Ectocarpus siliculosus</name>
    <name type="common">Brown alga</name>
    <name type="synonym">Conferva siliculosa</name>
    <dbReference type="NCBI Taxonomy" id="2880"/>
    <lineage>
        <taxon>Eukaryota</taxon>
        <taxon>Sar</taxon>
        <taxon>Stramenopiles</taxon>
        <taxon>Ochrophyta</taxon>
        <taxon>PX clade</taxon>
        <taxon>Phaeophyceae</taxon>
        <taxon>Ectocarpales</taxon>
        <taxon>Ectocarpaceae</taxon>
        <taxon>Ectocarpus</taxon>
    </lineage>
</organism>
<dbReference type="SUPFAM" id="SSF56655">
    <property type="entry name" value="Carbohydrate phosphatase"/>
    <property type="match status" value="1"/>
</dbReference>
<dbReference type="Pfam" id="PF18913">
    <property type="entry name" value="FBPase_C"/>
    <property type="match status" value="1"/>
</dbReference>
<evidence type="ECO:0000256" key="2">
    <source>
        <dbReference type="ARBA" id="ARBA00001946"/>
    </source>
</evidence>
<dbReference type="EMBL" id="FN649760">
    <property type="protein sequence ID" value="CBN74703.1"/>
    <property type="molecule type" value="Genomic_DNA"/>
</dbReference>
<dbReference type="GO" id="GO:0005829">
    <property type="term" value="C:cytosol"/>
    <property type="evidence" value="ECO:0007669"/>
    <property type="project" value="TreeGrafter"/>
</dbReference>
<dbReference type="GO" id="GO:0030388">
    <property type="term" value="P:fructose 1,6-bisphosphate metabolic process"/>
    <property type="evidence" value="ECO:0007669"/>
    <property type="project" value="TreeGrafter"/>
</dbReference>
<dbReference type="PANTHER" id="PTHR11556">
    <property type="entry name" value="FRUCTOSE-1,6-BISPHOSPHATASE-RELATED"/>
    <property type="match status" value="1"/>
</dbReference>
<dbReference type="GO" id="GO:0005986">
    <property type="term" value="P:sucrose biosynthetic process"/>
    <property type="evidence" value="ECO:0007669"/>
    <property type="project" value="TreeGrafter"/>
</dbReference>
<evidence type="ECO:0000256" key="4">
    <source>
        <dbReference type="ARBA" id="ARBA00011881"/>
    </source>
</evidence>
<keyword evidence="16" id="KW-1185">Reference proteome</keyword>
<dbReference type="PROSITE" id="PS00124">
    <property type="entry name" value="FBPASE"/>
    <property type="match status" value="1"/>
</dbReference>
<comment type="pathway">
    <text evidence="10">Carbohydrate biosynthesis.</text>
</comment>
<evidence type="ECO:0000256" key="9">
    <source>
        <dbReference type="ARBA" id="ARBA00023277"/>
    </source>
</evidence>
<evidence type="ECO:0000259" key="14">
    <source>
        <dbReference type="Pfam" id="PF18913"/>
    </source>
</evidence>
<dbReference type="AlphaFoldDB" id="D8LLS2"/>
<dbReference type="InParanoid" id="D8LLS2"/>
<evidence type="ECO:0000256" key="7">
    <source>
        <dbReference type="ARBA" id="ARBA00022801"/>
    </source>
</evidence>
<evidence type="ECO:0000256" key="1">
    <source>
        <dbReference type="ARBA" id="ARBA00001273"/>
    </source>
</evidence>
<dbReference type="Pfam" id="PF00316">
    <property type="entry name" value="FBPase"/>
    <property type="match status" value="1"/>
</dbReference>
<keyword evidence="9 12" id="KW-0119">Carbohydrate metabolism</keyword>
<dbReference type="FunFam" id="3.40.190.80:FF:000001">
    <property type="entry name" value="Fructose-1,6-bisphosphatase class 1"/>
    <property type="match status" value="1"/>
</dbReference>
<dbReference type="CDD" id="cd00354">
    <property type="entry name" value="FBPase"/>
    <property type="match status" value="1"/>
</dbReference>
<feature type="domain" description="Fructose-1-6-bisphosphatase class 1 C-terminal" evidence="14">
    <location>
        <begin position="270"/>
        <end position="400"/>
    </location>
</feature>